<dbReference type="InterPro" id="IPR002048">
    <property type="entry name" value="EF_hand_dom"/>
</dbReference>
<evidence type="ECO:0000313" key="5">
    <source>
        <dbReference type="EMBL" id="RNA23439.1"/>
    </source>
</evidence>
<dbReference type="EMBL" id="REGN01003291">
    <property type="protein sequence ID" value="RNA23439.1"/>
    <property type="molecule type" value="Genomic_DNA"/>
</dbReference>
<organism evidence="5 6">
    <name type="scientific">Brachionus plicatilis</name>
    <name type="common">Marine rotifer</name>
    <name type="synonym">Brachionus muelleri</name>
    <dbReference type="NCBI Taxonomy" id="10195"/>
    <lineage>
        <taxon>Eukaryota</taxon>
        <taxon>Metazoa</taxon>
        <taxon>Spiralia</taxon>
        <taxon>Gnathifera</taxon>
        <taxon>Rotifera</taxon>
        <taxon>Eurotatoria</taxon>
        <taxon>Monogononta</taxon>
        <taxon>Pseudotrocha</taxon>
        <taxon>Ploima</taxon>
        <taxon>Brachionidae</taxon>
        <taxon>Brachionus</taxon>
    </lineage>
</organism>
<gene>
    <name evidence="5" type="ORF">BpHYR1_052861</name>
</gene>
<dbReference type="GO" id="GO:0005509">
    <property type="term" value="F:calcium ion binding"/>
    <property type="evidence" value="ECO:0007669"/>
    <property type="project" value="InterPro"/>
</dbReference>
<feature type="domain" description="EF-hand" evidence="4">
    <location>
        <begin position="121"/>
        <end position="156"/>
    </location>
</feature>
<evidence type="ECO:0000256" key="2">
    <source>
        <dbReference type="ARBA" id="ARBA00022737"/>
    </source>
</evidence>
<dbReference type="PROSITE" id="PS00018">
    <property type="entry name" value="EF_HAND_1"/>
    <property type="match status" value="1"/>
</dbReference>
<keyword evidence="1" id="KW-0479">Metal-binding</keyword>
<accession>A0A3M7RIW9</accession>
<dbReference type="STRING" id="10195.A0A3M7RIW9"/>
<comment type="caution">
    <text evidence="5">The sequence shown here is derived from an EMBL/GenBank/DDBJ whole genome shotgun (WGS) entry which is preliminary data.</text>
</comment>
<dbReference type="InterPro" id="IPR011992">
    <property type="entry name" value="EF-hand-dom_pair"/>
</dbReference>
<name>A0A3M7RIW9_BRAPC</name>
<dbReference type="Gene3D" id="1.10.238.10">
    <property type="entry name" value="EF-hand"/>
    <property type="match status" value="2"/>
</dbReference>
<dbReference type="InterPro" id="IPR051581">
    <property type="entry name" value="Ca-bind"/>
</dbReference>
<keyword evidence="3" id="KW-0106">Calcium</keyword>
<evidence type="ECO:0000256" key="3">
    <source>
        <dbReference type="ARBA" id="ARBA00022837"/>
    </source>
</evidence>
<reference evidence="5 6" key="1">
    <citation type="journal article" date="2018" name="Sci. Rep.">
        <title>Genomic signatures of local adaptation to the degree of environmental predictability in rotifers.</title>
        <authorList>
            <person name="Franch-Gras L."/>
            <person name="Hahn C."/>
            <person name="Garcia-Roger E.M."/>
            <person name="Carmona M.J."/>
            <person name="Serra M."/>
            <person name="Gomez A."/>
        </authorList>
    </citation>
    <scope>NUCLEOTIDE SEQUENCE [LARGE SCALE GENOMIC DNA]</scope>
    <source>
        <strain evidence="5">HYR1</strain>
    </source>
</reference>
<dbReference type="PROSITE" id="PS50222">
    <property type="entry name" value="EF_HAND_2"/>
    <property type="match status" value="2"/>
</dbReference>
<proteinExistence type="predicted"/>
<evidence type="ECO:0000313" key="6">
    <source>
        <dbReference type="Proteomes" id="UP000276133"/>
    </source>
</evidence>
<dbReference type="Proteomes" id="UP000276133">
    <property type="component" value="Unassembled WGS sequence"/>
</dbReference>
<dbReference type="InterPro" id="IPR018247">
    <property type="entry name" value="EF_Hand_1_Ca_BS"/>
</dbReference>
<sequence length="316" mass="37730">MLTIFNLKKLMQKRRLSHNALKLPVVNDTPFIHQIYDNPNWNLNVWPMNYDESKAMFKIKKTDSIDQVDLLTNLTNFFLLKKEFQDFGCRIDFESCQHIPRSVTFPLVNSSSNCSRCYYSSIQLYVAQIFRSMDTDFDNRLSFGEFRRGIRNLIDNIFYYEETADSQEDFTLYRRKNTNKVQIDDKLLFKLFKDFDLNHDGFIDYCEFVKGFQLPMCPKRLSLLNAAFEKLDCKTRDNIIDVEDVKFWLINSSNNKKLNERRMNQSAMIWMSQFCRNKDKNSLIDRDKFIEFYQILSSTIISDAYFDLIIRSSYNI</sequence>
<dbReference type="Pfam" id="PF13499">
    <property type="entry name" value="EF-hand_7"/>
    <property type="match status" value="1"/>
</dbReference>
<dbReference type="OrthoDB" id="6280085at2759"/>
<dbReference type="SUPFAM" id="SSF47473">
    <property type="entry name" value="EF-hand"/>
    <property type="match status" value="1"/>
</dbReference>
<keyword evidence="6" id="KW-1185">Reference proteome</keyword>
<protein>
    <submittedName>
        <fullName evidence="5">Calcyphosin</fullName>
    </submittedName>
</protein>
<dbReference type="AlphaFoldDB" id="A0A3M7RIW9"/>
<dbReference type="SMART" id="SM00054">
    <property type="entry name" value="EFh"/>
    <property type="match status" value="2"/>
</dbReference>
<dbReference type="PANTHER" id="PTHR34524:SF6">
    <property type="entry name" value="CALCYPHOSINE LIKE"/>
    <property type="match status" value="1"/>
</dbReference>
<feature type="domain" description="EF-hand" evidence="4">
    <location>
        <begin position="183"/>
        <end position="218"/>
    </location>
</feature>
<evidence type="ECO:0000259" key="4">
    <source>
        <dbReference type="PROSITE" id="PS50222"/>
    </source>
</evidence>
<dbReference type="PANTHER" id="PTHR34524">
    <property type="entry name" value="CALCYPHOSIN"/>
    <property type="match status" value="1"/>
</dbReference>
<keyword evidence="2" id="KW-0677">Repeat</keyword>
<evidence type="ECO:0000256" key="1">
    <source>
        <dbReference type="ARBA" id="ARBA00022723"/>
    </source>
</evidence>